<organism evidence="3 4">
    <name type="scientific">Cochliobolus carbonum (strain 26-R-13)</name>
    <name type="common">Maize leaf spot fungus</name>
    <name type="synonym">Bipolaris zeicola</name>
    <dbReference type="NCBI Taxonomy" id="930089"/>
    <lineage>
        <taxon>Eukaryota</taxon>
        <taxon>Fungi</taxon>
        <taxon>Dikarya</taxon>
        <taxon>Ascomycota</taxon>
        <taxon>Pezizomycotina</taxon>
        <taxon>Dothideomycetes</taxon>
        <taxon>Pleosporomycetidae</taxon>
        <taxon>Pleosporales</taxon>
        <taxon>Pleosporineae</taxon>
        <taxon>Pleosporaceae</taxon>
        <taxon>Bipolaris</taxon>
    </lineage>
</organism>
<feature type="compositionally biased region" description="Basic and acidic residues" evidence="1">
    <location>
        <begin position="44"/>
        <end position="73"/>
    </location>
</feature>
<name>W6YQX9_COCC2</name>
<dbReference type="OrthoDB" id="440424at2759"/>
<sequence length="308" mass="33104">MDGSKFFQAWDNFLGLFRAANMPDQNTNPPSEDREVPQDELGDHEEPLDKEALSEDDTDKQSDTGGSEDHSETDPTDPTDDTNASEPDNVGRDNPIPRGNGSITAAFNVFCRQASDSVVMKVEMAVSKVKDFISNAIETFKEKGFWVTAKEAGAWMNAHPWETALIVAPIVAVIITPIMLFAIGFGPAGVAAGSTAAIIQAGIGNVVANSLFATCTSAMMGGSGGLIIFGGVWAMSTVATAASMSAWKRWKSRNDRSVVLFPGVAPNDISKKIKDAAENFVVGSMLLAAYVTYRIKSWLQSRRRTKSD</sequence>
<dbReference type="GeneID" id="19145233"/>
<evidence type="ECO:0000256" key="1">
    <source>
        <dbReference type="SAM" id="MobiDB-lite"/>
    </source>
</evidence>
<protein>
    <submittedName>
        <fullName evidence="3">Uncharacterized protein</fullName>
    </submittedName>
</protein>
<dbReference type="Proteomes" id="UP000053841">
    <property type="component" value="Unassembled WGS sequence"/>
</dbReference>
<evidence type="ECO:0000256" key="2">
    <source>
        <dbReference type="SAM" id="Phobius"/>
    </source>
</evidence>
<dbReference type="Gene3D" id="6.10.110.10">
    <property type="match status" value="1"/>
</dbReference>
<dbReference type="AlphaFoldDB" id="W6YQX9"/>
<proteinExistence type="predicted"/>
<dbReference type="EMBL" id="KI964547">
    <property type="protein sequence ID" value="EUC37834.1"/>
    <property type="molecule type" value="Genomic_DNA"/>
</dbReference>
<keyword evidence="2" id="KW-0812">Transmembrane</keyword>
<gene>
    <name evidence="3" type="ORF">COCCADRAFT_22594</name>
</gene>
<feature type="transmembrane region" description="Helical" evidence="2">
    <location>
        <begin position="164"/>
        <end position="185"/>
    </location>
</feature>
<feature type="transmembrane region" description="Helical" evidence="2">
    <location>
        <begin position="224"/>
        <end position="247"/>
    </location>
</feature>
<feature type="transmembrane region" description="Helical" evidence="2">
    <location>
        <begin position="276"/>
        <end position="293"/>
    </location>
</feature>
<dbReference type="KEGG" id="bze:COCCADRAFT_22594"/>
<accession>W6YQX9</accession>
<feature type="transmembrane region" description="Helical" evidence="2">
    <location>
        <begin position="191"/>
        <end position="212"/>
    </location>
</feature>
<evidence type="ECO:0000313" key="3">
    <source>
        <dbReference type="EMBL" id="EUC37834.1"/>
    </source>
</evidence>
<keyword evidence="4" id="KW-1185">Reference proteome</keyword>
<dbReference type="HOGENOM" id="CLU_078550_0_0_1"/>
<dbReference type="RefSeq" id="XP_007707805.1">
    <property type="nucleotide sequence ID" value="XM_007709615.1"/>
</dbReference>
<feature type="region of interest" description="Disordered" evidence="1">
    <location>
        <begin position="20"/>
        <end position="98"/>
    </location>
</feature>
<reference evidence="3 4" key="1">
    <citation type="journal article" date="2013" name="PLoS Genet.">
        <title>Comparative genome structure, secondary metabolite, and effector coding capacity across Cochliobolus pathogens.</title>
        <authorList>
            <person name="Condon B.J."/>
            <person name="Leng Y."/>
            <person name="Wu D."/>
            <person name="Bushley K.E."/>
            <person name="Ohm R.A."/>
            <person name="Otillar R."/>
            <person name="Martin J."/>
            <person name="Schackwitz W."/>
            <person name="Grimwood J."/>
            <person name="MohdZainudin N."/>
            <person name="Xue C."/>
            <person name="Wang R."/>
            <person name="Manning V.A."/>
            <person name="Dhillon B."/>
            <person name="Tu Z.J."/>
            <person name="Steffenson B.J."/>
            <person name="Salamov A."/>
            <person name="Sun H."/>
            <person name="Lowry S."/>
            <person name="LaButti K."/>
            <person name="Han J."/>
            <person name="Copeland A."/>
            <person name="Lindquist E."/>
            <person name="Barry K."/>
            <person name="Schmutz J."/>
            <person name="Baker S.E."/>
            <person name="Ciuffetti L.M."/>
            <person name="Grigoriev I.V."/>
            <person name="Zhong S."/>
            <person name="Turgeon B.G."/>
        </authorList>
    </citation>
    <scope>NUCLEOTIDE SEQUENCE [LARGE SCALE GENOMIC DNA]</scope>
    <source>
        <strain evidence="3 4">26-R-13</strain>
    </source>
</reference>
<dbReference type="InterPro" id="IPR038213">
    <property type="entry name" value="IFI6/IFI27-like_sf"/>
</dbReference>
<keyword evidence="2" id="KW-1133">Transmembrane helix</keyword>
<keyword evidence="2" id="KW-0472">Membrane</keyword>
<dbReference type="eggNOG" id="ENOG502SCCP">
    <property type="taxonomic scope" value="Eukaryota"/>
</dbReference>
<evidence type="ECO:0000313" key="4">
    <source>
        <dbReference type="Proteomes" id="UP000053841"/>
    </source>
</evidence>